<gene>
    <name evidence="4" type="ORF">A0128_10810</name>
</gene>
<feature type="transmembrane region" description="Helical" evidence="2">
    <location>
        <begin position="168"/>
        <end position="189"/>
    </location>
</feature>
<feature type="transmembrane region" description="Helical" evidence="2">
    <location>
        <begin position="48"/>
        <end position="72"/>
    </location>
</feature>
<keyword evidence="2" id="KW-1133">Transmembrane helix</keyword>
<dbReference type="RefSeq" id="WP_069607520.1">
    <property type="nucleotide sequence ID" value="NZ_CP015217.1"/>
</dbReference>
<protein>
    <submittedName>
        <fullName evidence="4">Cytochrome C biosynthesis protein</fullName>
    </submittedName>
</protein>
<accession>A0A1D7UXH9</accession>
<feature type="domain" description="Urease accessory protein UreH-like transmembrane" evidence="3">
    <location>
        <begin position="12"/>
        <end position="214"/>
    </location>
</feature>
<dbReference type="AlphaFoldDB" id="A0A1D7UXH9"/>
<dbReference type="PANTHER" id="PTHR42208">
    <property type="entry name" value="HEAVY METAL TRANSPORTER-RELATED"/>
    <property type="match status" value="1"/>
</dbReference>
<keyword evidence="2" id="KW-0472">Membrane</keyword>
<evidence type="ECO:0000259" key="3">
    <source>
        <dbReference type="Pfam" id="PF13386"/>
    </source>
</evidence>
<feature type="transmembrane region" description="Helical" evidence="2">
    <location>
        <begin position="84"/>
        <end position="101"/>
    </location>
</feature>
<dbReference type="OrthoDB" id="9800141at2"/>
<dbReference type="Pfam" id="PF13386">
    <property type="entry name" value="DsbD_2"/>
    <property type="match status" value="1"/>
</dbReference>
<evidence type="ECO:0000313" key="4">
    <source>
        <dbReference type="EMBL" id="AOP34294.1"/>
    </source>
</evidence>
<dbReference type="KEGG" id="laj:A0128_10810"/>
<dbReference type="InterPro" id="IPR039447">
    <property type="entry name" value="UreH-like_TM_dom"/>
</dbReference>
<evidence type="ECO:0000313" key="5">
    <source>
        <dbReference type="Proteomes" id="UP000094197"/>
    </source>
</evidence>
<dbReference type="EMBL" id="CP015217">
    <property type="protein sequence ID" value="AOP34294.1"/>
    <property type="molecule type" value="Genomic_DNA"/>
</dbReference>
<evidence type="ECO:0000256" key="2">
    <source>
        <dbReference type="SAM" id="Phobius"/>
    </source>
</evidence>
<dbReference type="Proteomes" id="UP000094197">
    <property type="component" value="Chromosome 1"/>
</dbReference>
<name>A0A1D7UXH9_9LEPT</name>
<organism evidence="4 5">
    <name type="scientific">Leptospira tipperaryensis</name>
    <dbReference type="NCBI Taxonomy" id="2564040"/>
    <lineage>
        <taxon>Bacteria</taxon>
        <taxon>Pseudomonadati</taxon>
        <taxon>Spirochaetota</taxon>
        <taxon>Spirochaetia</taxon>
        <taxon>Leptospirales</taxon>
        <taxon>Leptospiraceae</taxon>
        <taxon>Leptospira</taxon>
    </lineage>
</organism>
<keyword evidence="5" id="KW-1185">Reference proteome</keyword>
<feature type="transmembrane region" description="Helical" evidence="2">
    <location>
        <begin position="201"/>
        <end position="221"/>
    </location>
</feature>
<feature type="transmembrane region" description="Helical" evidence="2">
    <location>
        <begin position="138"/>
        <end position="161"/>
    </location>
</feature>
<proteinExistence type="predicted"/>
<sequence>MQNELFLTTLSIAFIHGITSSLHCLGMCGPFAGTLNLANRDQKYKTNLFYNLGRWISYSTLGAIFGILGSGLNLAGKLISLQEFAAVISGIFIIGFGLSLIQNGTPERSGFYQKILNRFAGPLLASLKQGKNLPTTSMAFGMVTGLLPCAVLYPAFSLALATGSASSGWLVMSIFFLGTFPALFLFGVGFRNLLVNLPQSIIRYGGIVIVFVGISMIFFRLGHSHSEHEHSPNSHSMEEHSSPKEDHSHHH</sequence>
<keyword evidence="2" id="KW-0812">Transmembrane</keyword>
<dbReference type="PANTHER" id="PTHR42208:SF1">
    <property type="entry name" value="HEAVY METAL TRANSPORTER"/>
    <property type="match status" value="1"/>
</dbReference>
<reference evidence="4 5" key="1">
    <citation type="submission" date="2016-04" db="EMBL/GenBank/DDBJ databases">
        <title>Complete genome seqeunce of Leptospira alstonii serovar Room22.</title>
        <authorList>
            <person name="Nally J.E."/>
            <person name="Bayles D.O."/>
            <person name="Hurley D."/>
            <person name="Fanning S."/>
            <person name="McMahon B.J."/>
            <person name="Arent Z."/>
        </authorList>
    </citation>
    <scope>NUCLEOTIDE SEQUENCE [LARGE SCALE GENOMIC DNA]</scope>
    <source>
        <strain evidence="4 5">GWTS #1</strain>
    </source>
</reference>
<evidence type="ECO:0000256" key="1">
    <source>
        <dbReference type="SAM" id="MobiDB-lite"/>
    </source>
</evidence>
<feature type="region of interest" description="Disordered" evidence="1">
    <location>
        <begin position="228"/>
        <end position="251"/>
    </location>
</feature>